<dbReference type="Gene3D" id="3.30.565.10">
    <property type="entry name" value="Histidine kinase-like ATPase, C-terminal domain"/>
    <property type="match status" value="1"/>
</dbReference>
<evidence type="ECO:0000256" key="2">
    <source>
        <dbReference type="ARBA" id="ARBA00004651"/>
    </source>
</evidence>
<feature type="compositionally biased region" description="Polar residues" evidence="10">
    <location>
        <begin position="111"/>
        <end position="121"/>
    </location>
</feature>
<evidence type="ECO:0000256" key="3">
    <source>
        <dbReference type="ARBA" id="ARBA00012438"/>
    </source>
</evidence>
<evidence type="ECO:0000256" key="11">
    <source>
        <dbReference type="SAM" id="Phobius"/>
    </source>
</evidence>
<dbReference type="Gene3D" id="1.10.287.130">
    <property type="match status" value="1"/>
</dbReference>
<evidence type="ECO:0000313" key="14">
    <source>
        <dbReference type="EMBL" id="WNO04820.1"/>
    </source>
</evidence>
<keyword evidence="15" id="KW-1185">Reference proteome</keyword>
<dbReference type="SUPFAM" id="SSF158472">
    <property type="entry name" value="HAMP domain-like"/>
    <property type="match status" value="1"/>
</dbReference>
<evidence type="ECO:0000256" key="6">
    <source>
        <dbReference type="ARBA" id="ARBA00022679"/>
    </source>
</evidence>
<comment type="catalytic activity">
    <reaction evidence="1">
        <text>ATP + protein L-histidine = ADP + protein N-phospho-L-histidine.</text>
        <dbReference type="EC" id="2.7.13.3"/>
    </reaction>
</comment>
<dbReference type="GO" id="GO:0005524">
    <property type="term" value="F:ATP binding"/>
    <property type="evidence" value="ECO:0007669"/>
    <property type="project" value="UniProtKB-KW"/>
</dbReference>
<dbReference type="EMBL" id="CP132507">
    <property type="protein sequence ID" value="WNO04820.1"/>
    <property type="molecule type" value="Genomic_DNA"/>
</dbReference>
<keyword evidence="11" id="KW-0812">Transmembrane</keyword>
<reference evidence="14 15" key="1">
    <citation type="submission" date="2023-08" db="EMBL/GenBank/DDBJ databases">
        <title>Rhodoferax potami sp. nov. and Rhodoferax mekongensis sp. nov., isolated from the Mekong River in Thailand.</title>
        <authorList>
            <person name="Kitikhun S."/>
            <person name="Charoenyingcharoen P."/>
            <person name="Siriarchawattana P."/>
            <person name="Likhitrattanapisal S."/>
            <person name="Nilsakha T."/>
            <person name="Chanpet A."/>
            <person name="Rattanawaree P."/>
            <person name="Ingsriswang S."/>
        </authorList>
    </citation>
    <scope>NUCLEOTIDE SEQUENCE [LARGE SCALE GENOMIC DNA]</scope>
    <source>
        <strain evidence="14 15">TBRC 17307</strain>
    </source>
</reference>
<keyword evidence="4" id="KW-1003">Cell membrane</keyword>
<keyword evidence="5" id="KW-0597">Phosphoprotein</keyword>
<feature type="domain" description="Histidine kinase" evidence="12">
    <location>
        <begin position="250"/>
        <end position="466"/>
    </location>
</feature>
<dbReference type="SMART" id="SM00304">
    <property type="entry name" value="HAMP"/>
    <property type="match status" value="1"/>
</dbReference>
<evidence type="ECO:0000259" key="13">
    <source>
        <dbReference type="PROSITE" id="PS50885"/>
    </source>
</evidence>
<keyword evidence="9 14" id="KW-0067">ATP-binding</keyword>
<feature type="transmembrane region" description="Helical" evidence="11">
    <location>
        <begin position="39"/>
        <end position="62"/>
    </location>
</feature>
<dbReference type="InterPro" id="IPR036890">
    <property type="entry name" value="HATPase_C_sf"/>
</dbReference>
<dbReference type="InterPro" id="IPR003660">
    <property type="entry name" value="HAMP_dom"/>
</dbReference>
<dbReference type="Pfam" id="PF02518">
    <property type="entry name" value="HATPase_c"/>
    <property type="match status" value="1"/>
</dbReference>
<dbReference type="InterPro" id="IPR036097">
    <property type="entry name" value="HisK_dim/P_sf"/>
</dbReference>
<feature type="domain" description="HAMP" evidence="13">
    <location>
        <begin position="187"/>
        <end position="242"/>
    </location>
</feature>
<dbReference type="PRINTS" id="PR00344">
    <property type="entry name" value="BCTRLSENSOR"/>
</dbReference>
<dbReference type="SUPFAM" id="SSF55874">
    <property type="entry name" value="ATPase domain of HSP90 chaperone/DNA topoisomerase II/histidine kinase"/>
    <property type="match status" value="1"/>
</dbReference>
<evidence type="ECO:0000256" key="5">
    <source>
        <dbReference type="ARBA" id="ARBA00022553"/>
    </source>
</evidence>
<name>A0ABZ0AZN5_9BURK</name>
<dbReference type="SMART" id="SM00388">
    <property type="entry name" value="HisKA"/>
    <property type="match status" value="1"/>
</dbReference>
<dbReference type="PANTHER" id="PTHR44936">
    <property type="entry name" value="SENSOR PROTEIN CREC"/>
    <property type="match status" value="1"/>
</dbReference>
<dbReference type="Pfam" id="PF00672">
    <property type="entry name" value="HAMP"/>
    <property type="match status" value="1"/>
</dbReference>
<feature type="transmembrane region" description="Helical" evidence="11">
    <location>
        <begin position="166"/>
        <end position="184"/>
    </location>
</feature>
<dbReference type="InterPro" id="IPR003594">
    <property type="entry name" value="HATPase_dom"/>
</dbReference>
<dbReference type="PROSITE" id="PS50885">
    <property type="entry name" value="HAMP"/>
    <property type="match status" value="1"/>
</dbReference>
<dbReference type="CDD" id="cd06225">
    <property type="entry name" value="HAMP"/>
    <property type="match status" value="1"/>
</dbReference>
<evidence type="ECO:0000313" key="15">
    <source>
        <dbReference type="Proteomes" id="UP001302257"/>
    </source>
</evidence>
<organism evidence="14 15">
    <name type="scientific">Rhodoferax mekongensis</name>
    <dbReference type="NCBI Taxonomy" id="3068341"/>
    <lineage>
        <taxon>Bacteria</taxon>
        <taxon>Pseudomonadati</taxon>
        <taxon>Pseudomonadota</taxon>
        <taxon>Betaproteobacteria</taxon>
        <taxon>Burkholderiales</taxon>
        <taxon>Comamonadaceae</taxon>
        <taxon>Rhodoferax</taxon>
    </lineage>
</organism>
<dbReference type="Gene3D" id="6.10.340.10">
    <property type="match status" value="1"/>
</dbReference>
<evidence type="ECO:0000256" key="10">
    <source>
        <dbReference type="SAM" id="MobiDB-lite"/>
    </source>
</evidence>
<dbReference type="InterPro" id="IPR050980">
    <property type="entry name" value="2C_sensor_his_kinase"/>
</dbReference>
<feature type="region of interest" description="Disordered" evidence="10">
    <location>
        <begin position="111"/>
        <end position="133"/>
    </location>
</feature>
<comment type="subcellular location">
    <subcellularLocation>
        <location evidence="2">Cell membrane</location>
        <topology evidence="2">Multi-pass membrane protein</topology>
    </subcellularLocation>
</comment>
<dbReference type="CDD" id="cd00082">
    <property type="entry name" value="HisKA"/>
    <property type="match status" value="1"/>
</dbReference>
<keyword evidence="11" id="KW-1133">Transmembrane helix</keyword>
<evidence type="ECO:0000256" key="1">
    <source>
        <dbReference type="ARBA" id="ARBA00000085"/>
    </source>
</evidence>
<dbReference type="InterPro" id="IPR003661">
    <property type="entry name" value="HisK_dim/P_dom"/>
</dbReference>
<dbReference type="Proteomes" id="UP001302257">
    <property type="component" value="Chromosome"/>
</dbReference>
<keyword evidence="6" id="KW-0808">Transferase</keyword>
<gene>
    <name evidence="14" type="ORF">RAN89_18320</name>
</gene>
<dbReference type="RefSeq" id="WP_313867643.1">
    <property type="nucleotide sequence ID" value="NZ_CP132507.1"/>
</dbReference>
<dbReference type="SMART" id="SM00387">
    <property type="entry name" value="HATPase_c"/>
    <property type="match status" value="1"/>
</dbReference>
<evidence type="ECO:0000259" key="12">
    <source>
        <dbReference type="PROSITE" id="PS50109"/>
    </source>
</evidence>
<proteinExistence type="predicted"/>
<keyword evidence="8" id="KW-0418">Kinase</keyword>
<evidence type="ECO:0000256" key="7">
    <source>
        <dbReference type="ARBA" id="ARBA00022741"/>
    </source>
</evidence>
<dbReference type="InterPro" id="IPR005467">
    <property type="entry name" value="His_kinase_dom"/>
</dbReference>
<evidence type="ECO:0000256" key="9">
    <source>
        <dbReference type="ARBA" id="ARBA00022840"/>
    </source>
</evidence>
<evidence type="ECO:0000256" key="8">
    <source>
        <dbReference type="ARBA" id="ARBA00022777"/>
    </source>
</evidence>
<keyword evidence="7" id="KW-0547">Nucleotide-binding</keyword>
<protein>
    <recommendedName>
        <fullName evidence="3">histidine kinase</fullName>
        <ecNumber evidence="3">2.7.13.3</ecNumber>
    </recommendedName>
</protein>
<dbReference type="InterPro" id="IPR004358">
    <property type="entry name" value="Sig_transdc_His_kin-like_C"/>
</dbReference>
<evidence type="ECO:0000256" key="4">
    <source>
        <dbReference type="ARBA" id="ARBA00022475"/>
    </source>
</evidence>
<dbReference type="EC" id="2.7.13.3" evidence="3"/>
<dbReference type="SUPFAM" id="SSF47384">
    <property type="entry name" value="Homodimeric domain of signal transducing histidine kinase"/>
    <property type="match status" value="1"/>
</dbReference>
<accession>A0ABZ0AZN5</accession>
<keyword evidence="11" id="KW-0472">Membrane</keyword>
<dbReference type="PROSITE" id="PS50109">
    <property type="entry name" value="HIS_KIN"/>
    <property type="match status" value="1"/>
</dbReference>
<dbReference type="Pfam" id="PF00512">
    <property type="entry name" value="HisKA"/>
    <property type="match status" value="1"/>
</dbReference>
<dbReference type="PANTHER" id="PTHR44936:SF10">
    <property type="entry name" value="SENSOR PROTEIN RSTB"/>
    <property type="match status" value="1"/>
</dbReference>
<feature type="compositionally biased region" description="Basic and acidic residues" evidence="10">
    <location>
        <begin position="122"/>
        <end position="133"/>
    </location>
</feature>
<sequence length="467" mass="51655">MSMWADWWRVCRGWPAFKACIQAQRQAKHALVHSLRVRLIAMFVLLALAMATTFMFGMQAALSIGWRDAAKPLVADYIDKLAVEIGDPPDIERARAITQRLPLSVRISGPQINWRSNPEQPDNQHDWMDDKPADPESPRFYVRTTADGHRIQFGVSVQAWHDRPRFIGWVTLFSLLVLTTLAYVRVRRMLRPLDDIRAGALRFGAGDFAQAIPVRRSHHPDELGELAATINTMGADIHQMLEAKRTLLLAISHELRSPLTRARLNTELLPETADVQPGRDALLRDLALMRDLVTDLLESERLASPHAALHREAVDVRALVEDVVCELQTAHSAEADAGPAIDMHVPLALPCLQLDPTRIRLLVRNLLDNALRHSAGASAAPQITVHWTDGQLSITVRDFGTGVEENQLPNLGQPFFRPDAARTREGGGVGLGLYLCRLVAQAHGGSFAVRNAQPGLAIEIALPAATV</sequence>